<dbReference type="InterPro" id="IPR029058">
    <property type="entry name" value="AB_hydrolase_fold"/>
</dbReference>
<dbReference type="InterPro" id="IPR001375">
    <property type="entry name" value="Peptidase_S9_cat"/>
</dbReference>
<comment type="similarity">
    <text evidence="2">Belongs to the peptidase S9A family.</text>
</comment>
<dbReference type="PROSITE" id="PS51257">
    <property type="entry name" value="PROKAR_LIPOPROTEIN"/>
    <property type="match status" value="1"/>
</dbReference>
<comment type="catalytic activity">
    <reaction evidence="1">
        <text>Hydrolysis of Pro-|-Xaa &gt;&gt; Ala-|-Xaa in oligopeptides.</text>
        <dbReference type="EC" id="3.4.21.26"/>
    </reaction>
</comment>
<keyword evidence="4" id="KW-0645">Protease</keyword>
<sequence>MRNIIVYSFFFVLFSCSTETVTDTDSITYPKSRTVPFIEILHGTEISDPYRWLEDFTGDEANAWVEKQNAFTQTYIKDTTTKTAIKADLSKIWVSDSVSTPFMREGKTFYYFNDGNWQQSKLMMKACDTCPEEVLLDPNLFSDDGTISLGSISISPNAEYMAYSISDGGSDWKSWKIMKIADKSMLEDSLLWTKFSGAVWENDNSGFYYLKYDQPDGEALLEVNKAPQLLFHTLNTAQSNDKLIYKNSENPRWSFGINVVKDTSYKILSIGEGTDERNRVYIQLEANGEFIPLIDELIGAYNLISSKENILWFYTTANAPNGKVVKLEIKEDQSTEWSEVISETKNSISSVNVINNSFVVIYLEDTLSLVNFYNLDGSFSHTLSGDFKGSIGGFGGNIDDTETYFSFTNFTTPSQIHKIDLTNNSSKLFWAQELMDFTVSDYVSELRFYKSKDGTKIPLHISYKKTTKLNSSSPVLLYGYGGFNISILPRFSKSYLAWMNQGGVVAVANLRGGGEYGGAWHDDGKLFNKQNVFDDFAYAAKYLHKSRIGSSSTTAIQGGSNGGLLVAATMLQNPKLFAAAIPQVGVLDMLRFNKFTIGWAWESDYGSPEKTNEFYNLLSYSPYHNIENGECYPPTLVTTSKRDDRVVPSHSFKFAARLQASQGCENPILIRIEDRAGHGAGTPKDKRIEQISDVYGFALSSMN</sequence>
<keyword evidence="6" id="KW-0720">Serine protease</keyword>
<dbReference type="InterPro" id="IPR051167">
    <property type="entry name" value="Prolyl_oligopep/macrocyclase"/>
</dbReference>
<dbReference type="Gene3D" id="2.130.10.120">
    <property type="entry name" value="Prolyl oligopeptidase, N-terminal domain"/>
    <property type="match status" value="1"/>
</dbReference>
<dbReference type="Pfam" id="PF02897">
    <property type="entry name" value="Peptidase_S9_N"/>
    <property type="match status" value="1"/>
</dbReference>
<accession>A0A937SH83</accession>
<reference evidence="9" key="1">
    <citation type="submission" date="2020-10" db="EMBL/GenBank/DDBJ databases">
        <title>Microbiome of the Black Sea water column analyzed by genome centric metagenomics.</title>
        <authorList>
            <person name="Cabello-Yeves P.J."/>
            <person name="Callieri C."/>
            <person name="Picazo A."/>
            <person name="Mehrshad M."/>
            <person name="Haro-Moreno J.M."/>
            <person name="Roda-Garcia J."/>
            <person name="Dzembekova N."/>
            <person name="Slabakova V."/>
            <person name="Slabakova N."/>
            <person name="Moncheva S."/>
            <person name="Rodriguez-Valera F."/>
        </authorList>
    </citation>
    <scope>NUCLEOTIDE SEQUENCE</scope>
    <source>
        <strain evidence="9">BS30m-G43</strain>
    </source>
</reference>
<evidence type="ECO:0000313" key="10">
    <source>
        <dbReference type="Proteomes" id="UP000705230"/>
    </source>
</evidence>
<dbReference type="PANTHER" id="PTHR42881">
    <property type="entry name" value="PROLYL ENDOPEPTIDASE"/>
    <property type="match status" value="1"/>
</dbReference>
<comment type="caution">
    <text evidence="9">The sequence shown here is derived from an EMBL/GenBank/DDBJ whole genome shotgun (WGS) entry which is preliminary data.</text>
</comment>
<dbReference type="InterPro" id="IPR002470">
    <property type="entry name" value="Peptidase_S9A"/>
</dbReference>
<evidence type="ECO:0000256" key="6">
    <source>
        <dbReference type="ARBA" id="ARBA00022825"/>
    </source>
</evidence>
<feature type="domain" description="Peptidase S9 prolyl oligopeptidase catalytic" evidence="7">
    <location>
        <begin position="490"/>
        <end position="701"/>
    </location>
</feature>
<evidence type="ECO:0000256" key="3">
    <source>
        <dbReference type="ARBA" id="ARBA00011897"/>
    </source>
</evidence>
<evidence type="ECO:0000256" key="4">
    <source>
        <dbReference type="ARBA" id="ARBA00022670"/>
    </source>
</evidence>
<dbReference type="AlphaFoldDB" id="A0A937SH83"/>
<dbReference type="PROSITE" id="PS00708">
    <property type="entry name" value="PRO_ENDOPEP_SER"/>
    <property type="match status" value="1"/>
</dbReference>
<dbReference type="FunFam" id="3.40.50.1820:FF:000005">
    <property type="entry name" value="Prolyl endopeptidase"/>
    <property type="match status" value="1"/>
</dbReference>
<dbReference type="Proteomes" id="UP000705230">
    <property type="component" value="Unassembled WGS sequence"/>
</dbReference>
<keyword evidence="5" id="KW-0378">Hydrolase</keyword>
<dbReference type="GO" id="GO:0004252">
    <property type="term" value="F:serine-type endopeptidase activity"/>
    <property type="evidence" value="ECO:0007669"/>
    <property type="project" value="UniProtKB-EC"/>
</dbReference>
<organism evidence="9 10">
    <name type="scientific">SAR86 cluster bacterium</name>
    <dbReference type="NCBI Taxonomy" id="2030880"/>
    <lineage>
        <taxon>Bacteria</taxon>
        <taxon>Pseudomonadati</taxon>
        <taxon>Pseudomonadota</taxon>
        <taxon>Gammaproteobacteria</taxon>
        <taxon>SAR86 cluster</taxon>
    </lineage>
</organism>
<dbReference type="Gene3D" id="3.40.50.1820">
    <property type="entry name" value="alpha/beta hydrolase"/>
    <property type="match status" value="1"/>
</dbReference>
<evidence type="ECO:0000259" key="8">
    <source>
        <dbReference type="Pfam" id="PF02897"/>
    </source>
</evidence>
<evidence type="ECO:0000256" key="1">
    <source>
        <dbReference type="ARBA" id="ARBA00001070"/>
    </source>
</evidence>
<dbReference type="SUPFAM" id="SSF53474">
    <property type="entry name" value="alpha/beta-Hydrolases"/>
    <property type="match status" value="1"/>
</dbReference>
<dbReference type="InterPro" id="IPR002471">
    <property type="entry name" value="Pept_S9_AS"/>
</dbReference>
<dbReference type="GO" id="GO:0006508">
    <property type="term" value="P:proteolysis"/>
    <property type="evidence" value="ECO:0007669"/>
    <property type="project" value="UniProtKB-KW"/>
</dbReference>
<dbReference type="InterPro" id="IPR023302">
    <property type="entry name" value="Pept_S9A_N"/>
</dbReference>
<proteinExistence type="inferred from homology"/>
<name>A0A937SH83_9GAMM</name>
<evidence type="ECO:0000313" key="9">
    <source>
        <dbReference type="EMBL" id="MBL6903521.1"/>
    </source>
</evidence>
<feature type="domain" description="Peptidase S9A N-terminal" evidence="8">
    <location>
        <begin position="33"/>
        <end position="429"/>
    </location>
</feature>
<dbReference type="Pfam" id="PF00326">
    <property type="entry name" value="Peptidase_S9"/>
    <property type="match status" value="1"/>
</dbReference>
<dbReference type="SUPFAM" id="SSF50993">
    <property type="entry name" value="Peptidase/esterase 'gauge' domain"/>
    <property type="match status" value="1"/>
</dbReference>
<evidence type="ECO:0000256" key="2">
    <source>
        <dbReference type="ARBA" id="ARBA00005228"/>
    </source>
</evidence>
<dbReference type="GO" id="GO:0005829">
    <property type="term" value="C:cytosol"/>
    <property type="evidence" value="ECO:0007669"/>
    <property type="project" value="TreeGrafter"/>
</dbReference>
<dbReference type="GO" id="GO:0070012">
    <property type="term" value="F:oligopeptidase activity"/>
    <property type="evidence" value="ECO:0007669"/>
    <property type="project" value="TreeGrafter"/>
</dbReference>
<dbReference type="EMBL" id="JADHSG010000007">
    <property type="protein sequence ID" value="MBL6903521.1"/>
    <property type="molecule type" value="Genomic_DNA"/>
</dbReference>
<gene>
    <name evidence="9" type="ORF">ISR29_04900</name>
</gene>
<dbReference type="PRINTS" id="PR00862">
    <property type="entry name" value="PROLIGOPTASE"/>
</dbReference>
<evidence type="ECO:0000259" key="7">
    <source>
        <dbReference type="Pfam" id="PF00326"/>
    </source>
</evidence>
<dbReference type="PANTHER" id="PTHR42881:SF2">
    <property type="entry name" value="PROLYL ENDOPEPTIDASE"/>
    <property type="match status" value="1"/>
</dbReference>
<evidence type="ECO:0000256" key="5">
    <source>
        <dbReference type="ARBA" id="ARBA00022801"/>
    </source>
</evidence>
<dbReference type="EC" id="3.4.21.26" evidence="3"/>
<protein>
    <recommendedName>
        <fullName evidence="3">prolyl oligopeptidase</fullName>
        <ecNumber evidence="3">3.4.21.26</ecNumber>
    </recommendedName>
</protein>